<feature type="transmembrane region" description="Helical" evidence="12">
    <location>
        <begin position="370"/>
        <end position="395"/>
    </location>
</feature>
<evidence type="ECO:0000256" key="13">
    <source>
        <dbReference type="SAM" id="SignalP"/>
    </source>
</evidence>
<keyword evidence="7" id="KW-0675">Receptor</keyword>
<evidence type="ECO:0000256" key="7">
    <source>
        <dbReference type="ARBA" id="ARBA00023170"/>
    </source>
</evidence>
<feature type="transmembrane region" description="Helical" evidence="12">
    <location>
        <begin position="648"/>
        <end position="671"/>
    </location>
</feature>
<gene>
    <name evidence="15" type="ORF">HTEP1355_LOCUS6052</name>
</gene>
<dbReference type="Pfam" id="PF00060">
    <property type="entry name" value="Lig_chan"/>
    <property type="match status" value="1"/>
</dbReference>
<evidence type="ECO:0000256" key="4">
    <source>
        <dbReference type="ARBA" id="ARBA00022989"/>
    </source>
</evidence>
<dbReference type="PANTHER" id="PTHR18966">
    <property type="entry name" value="IONOTROPIC GLUTAMATE RECEPTOR"/>
    <property type="match status" value="1"/>
</dbReference>
<feature type="transmembrane region" description="Helical" evidence="12">
    <location>
        <begin position="308"/>
        <end position="326"/>
    </location>
</feature>
<feature type="compositionally biased region" description="Low complexity" evidence="11">
    <location>
        <begin position="907"/>
        <end position="917"/>
    </location>
</feature>
<name>A0A7S0YRR6_9CRYP</name>
<dbReference type="Gene3D" id="1.10.287.70">
    <property type="match status" value="1"/>
</dbReference>
<evidence type="ECO:0000256" key="8">
    <source>
        <dbReference type="ARBA" id="ARBA00023180"/>
    </source>
</evidence>
<keyword evidence="10" id="KW-0407">Ion channel</keyword>
<evidence type="ECO:0000256" key="9">
    <source>
        <dbReference type="ARBA" id="ARBA00023286"/>
    </source>
</evidence>
<organism evidence="15">
    <name type="scientific">Hemiselmis tepida</name>
    <dbReference type="NCBI Taxonomy" id="464990"/>
    <lineage>
        <taxon>Eukaryota</taxon>
        <taxon>Cryptophyceae</taxon>
        <taxon>Cryptomonadales</taxon>
        <taxon>Hemiselmidaceae</taxon>
        <taxon>Hemiselmis</taxon>
    </lineage>
</organism>
<evidence type="ECO:0000313" key="15">
    <source>
        <dbReference type="EMBL" id="CAD8790207.1"/>
    </source>
</evidence>
<protein>
    <recommendedName>
        <fullName evidence="14">Ionotropic glutamate receptor C-terminal domain-containing protein</fullName>
    </recommendedName>
</protein>
<evidence type="ECO:0000256" key="12">
    <source>
        <dbReference type="SAM" id="Phobius"/>
    </source>
</evidence>
<dbReference type="EMBL" id="HBFN01010400">
    <property type="protein sequence ID" value="CAD8790207.1"/>
    <property type="molecule type" value="Transcribed_RNA"/>
</dbReference>
<feature type="transmembrane region" description="Helical" evidence="12">
    <location>
        <begin position="347"/>
        <end position="364"/>
    </location>
</feature>
<evidence type="ECO:0000256" key="2">
    <source>
        <dbReference type="ARBA" id="ARBA00022448"/>
    </source>
</evidence>
<proteinExistence type="predicted"/>
<accession>A0A7S0YRR6</accession>
<feature type="domain" description="Ionotropic glutamate receptor C-terminal" evidence="14">
    <location>
        <begin position="307"/>
        <end position="411"/>
    </location>
</feature>
<feature type="region of interest" description="Disordered" evidence="11">
    <location>
        <begin position="607"/>
        <end position="626"/>
    </location>
</feature>
<evidence type="ECO:0000259" key="14">
    <source>
        <dbReference type="Pfam" id="PF00060"/>
    </source>
</evidence>
<keyword evidence="9" id="KW-1071">Ligand-gated ion channel</keyword>
<keyword evidence="13" id="KW-0732">Signal</keyword>
<evidence type="ECO:0000256" key="1">
    <source>
        <dbReference type="ARBA" id="ARBA00004141"/>
    </source>
</evidence>
<evidence type="ECO:0000256" key="11">
    <source>
        <dbReference type="SAM" id="MobiDB-lite"/>
    </source>
</evidence>
<evidence type="ECO:0000256" key="10">
    <source>
        <dbReference type="ARBA" id="ARBA00023303"/>
    </source>
</evidence>
<keyword evidence="3 12" id="KW-0812">Transmembrane</keyword>
<keyword evidence="4 12" id="KW-1133">Transmembrane helix</keyword>
<evidence type="ECO:0000256" key="6">
    <source>
        <dbReference type="ARBA" id="ARBA00023136"/>
    </source>
</evidence>
<comment type="subcellular location">
    <subcellularLocation>
        <location evidence="1">Membrane</location>
        <topology evidence="1">Multi-pass membrane protein</topology>
    </subcellularLocation>
</comment>
<sequence length="933" mass="100173">MPTCPWKALIPVILGSVLLAATCTAAAEKDNGKFECPCITGDAELRAKVRPVLEKQGQPLNYGMDGCSAYDLESTSCEGLDPPAWCTQRWCYVDQDLCPVHKAKCAEAGGTVGSSVSPYCETRQHHASQVIPNSTAPLYYSYSTCDSLNLYDSVTYGSSVAGSTIKACAVEGNAPFSVPGPVDERKPEWKGLIGLLVDITDYTRKGTEPNMGLEYIEGWATAAARKLHSSSYTACVYDVIVGNFDVCLGDFWITPARLDMMSQQPGQPAQFVIPYREDKIYLVAPSIENVESFADLLEKPFLPFKPDLWGLVIGFTIFSSLVSAFIDRHNDTDYHNKSIGSRIFKSLYLHSFWYVSGGPLGYPVSVPSRLASLGFGLFTLITLATFTANLASLLVTKNLASGVQSIEQAIDLGLTICIPAAMAGQVKAEYPLGRYLEVAETQDVYGYMYTGKCGVGVSAEIQVTLCHGGQCVERDCKLEDSGEAEKGSTGCIRLPDGSPDLTRDCMFQQVGPTIISIPISIPINKEYAPTFNLNMREFTAKGLYDQSWKDHTPTIPLTQCLPGTMKGSRRRSQPQSPVPSLDSFYSTPGGIWSRSVHEYAHGRRAGGAAASKSKGGATGGGAAESAAAGATAADIGGGSDIEDMRLDYTALLGTVIVGSVVYAVAAIIAFFEHWFDRPIQSIFGFSYHKDSDDDCREHGTISIAQACFPGNPAQTGAISGELEAPPPPPERSCELVSTNGEALLEGKECAREDKLMEKLLQVEEMLQAKLDKALTQQASWQYQNPAPNPPPSSDAACAVGNGLPTLSARVVPLPPAKEPTPRAAIPMAEEAPPSLPALTEADSVPPHHEVSVLPLQTQGLTPNQPLANIPNLQAENTIAYVGGNIAFRGPPSRPPRTGSHLAEEHPNANPQNWQQPQHYYTGDVLGRTSPMLG</sequence>
<dbReference type="GO" id="GO:0015276">
    <property type="term" value="F:ligand-gated monoatomic ion channel activity"/>
    <property type="evidence" value="ECO:0007669"/>
    <property type="project" value="InterPro"/>
</dbReference>
<evidence type="ECO:0000256" key="3">
    <source>
        <dbReference type="ARBA" id="ARBA00022692"/>
    </source>
</evidence>
<dbReference type="InterPro" id="IPR015683">
    <property type="entry name" value="Ionotropic_Glu_rcpt"/>
</dbReference>
<keyword evidence="6 12" id="KW-0472">Membrane</keyword>
<feature type="region of interest" description="Disordered" evidence="11">
    <location>
        <begin position="888"/>
        <end position="933"/>
    </location>
</feature>
<feature type="region of interest" description="Disordered" evidence="11">
    <location>
        <begin position="560"/>
        <end position="581"/>
    </location>
</feature>
<evidence type="ECO:0000256" key="5">
    <source>
        <dbReference type="ARBA" id="ARBA00023065"/>
    </source>
</evidence>
<keyword evidence="5" id="KW-0406">Ion transport</keyword>
<feature type="signal peptide" evidence="13">
    <location>
        <begin position="1"/>
        <end position="27"/>
    </location>
</feature>
<dbReference type="AlphaFoldDB" id="A0A7S0YRR6"/>
<keyword evidence="8" id="KW-0325">Glycoprotein</keyword>
<dbReference type="InterPro" id="IPR001320">
    <property type="entry name" value="Iontro_rcpt_C"/>
</dbReference>
<reference evidence="15" key="1">
    <citation type="submission" date="2021-01" db="EMBL/GenBank/DDBJ databases">
        <authorList>
            <person name="Corre E."/>
            <person name="Pelletier E."/>
            <person name="Niang G."/>
            <person name="Scheremetjew M."/>
            <person name="Finn R."/>
            <person name="Kale V."/>
            <person name="Holt S."/>
            <person name="Cochrane G."/>
            <person name="Meng A."/>
            <person name="Brown T."/>
            <person name="Cohen L."/>
        </authorList>
    </citation>
    <scope>NUCLEOTIDE SEQUENCE</scope>
    <source>
        <strain evidence="15">CCMP443</strain>
    </source>
</reference>
<feature type="chain" id="PRO_5031058453" description="Ionotropic glutamate receptor C-terminal domain-containing protein" evidence="13">
    <location>
        <begin position="28"/>
        <end position="933"/>
    </location>
</feature>
<keyword evidence="2" id="KW-0813">Transport</keyword>
<dbReference type="GO" id="GO:0016020">
    <property type="term" value="C:membrane"/>
    <property type="evidence" value="ECO:0007669"/>
    <property type="project" value="UniProtKB-SubCell"/>
</dbReference>